<evidence type="ECO:0000256" key="1">
    <source>
        <dbReference type="SAM" id="MobiDB-lite"/>
    </source>
</evidence>
<dbReference type="AlphaFoldDB" id="A0AAD3SDK6"/>
<dbReference type="Proteomes" id="UP001279734">
    <property type="component" value="Unassembled WGS sequence"/>
</dbReference>
<dbReference type="EMBL" id="BSYO01000008">
    <property type="protein sequence ID" value="GMH08811.1"/>
    <property type="molecule type" value="Genomic_DNA"/>
</dbReference>
<feature type="region of interest" description="Disordered" evidence="1">
    <location>
        <begin position="1"/>
        <end position="43"/>
    </location>
</feature>
<evidence type="ECO:0000313" key="3">
    <source>
        <dbReference type="Proteomes" id="UP001279734"/>
    </source>
</evidence>
<comment type="caution">
    <text evidence="2">The sequence shown here is derived from an EMBL/GenBank/DDBJ whole genome shotgun (WGS) entry which is preliminary data.</text>
</comment>
<dbReference type="PANTHER" id="PTHR37767:SF1">
    <property type="entry name" value="HYDROXYPROLINE-RICH GLYCOPROTEIN FAMILY PROTEIN"/>
    <property type="match status" value="1"/>
</dbReference>
<feature type="region of interest" description="Disordered" evidence="1">
    <location>
        <begin position="177"/>
        <end position="196"/>
    </location>
</feature>
<feature type="region of interest" description="Disordered" evidence="1">
    <location>
        <begin position="226"/>
        <end position="252"/>
    </location>
</feature>
<feature type="compositionally biased region" description="Low complexity" evidence="1">
    <location>
        <begin position="181"/>
        <end position="196"/>
    </location>
</feature>
<name>A0AAD3SDK6_NEPGR</name>
<proteinExistence type="predicted"/>
<gene>
    <name evidence="2" type="ORF">Nepgr_010651</name>
</gene>
<feature type="compositionally biased region" description="Basic and acidic residues" evidence="1">
    <location>
        <begin position="25"/>
        <end position="38"/>
    </location>
</feature>
<dbReference type="PANTHER" id="PTHR37767">
    <property type="entry name" value="HYDROXYPROLINE-RICH GLYCOPROTEIN FAMILY PROTEIN"/>
    <property type="match status" value="1"/>
</dbReference>
<feature type="compositionally biased region" description="Polar residues" evidence="1">
    <location>
        <begin position="229"/>
        <end position="252"/>
    </location>
</feature>
<organism evidence="2 3">
    <name type="scientific">Nepenthes gracilis</name>
    <name type="common">Slender pitcher plant</name>
    <dbReference type="NCBI Taxonomy" id="150966"/>
    <lineage>
        <taxon>Eukaryota</taxon>
        <taxon>Viridiplantae</taxon>
        <taxon>Streptophyta</taxon>
        <taxon>Embryophyta</taxon>
        <taxon>Tracheophyta</taxon>
        <taxon>Spermatophyta</taxon>
        <taxon>Magnoliopsida</taxon>
        <taxon>eudicotyledons</taxon>
        <taxon>Gunneridae</taxon>
        <taxon>Pentapetalae</taxon>
        <taxon>Caryophyllales</taxon>
        <taxon>Nepenthaceae</taxon>
        <taxon>Nepenthes</taxon>
    </lineage>
</organism>
<protein>
    <recommendedName>
        <fullName evidence="4">Hydroxyproline-rich glycoprotein family protein</fullName>
    </recommendedName>
</protein>
<keyword evidence="3" id="KW-1185">Reference proteome</keyword>
<accession>A0AAD3SDK6</accession>
<evidence type="ECO:0000313" key="2">
    <source>
        <dbReference type="EMBL" id="GMH08811.1"/>
    </source>
</evidence>
<reference evidence="2" key="1">
    <citation type="submission" date="2023-05" db="EMBL/GenBank/DDBJ databases">
        <title>Nepenthes gracilis genome sequencing.</title>
        <authorList>
            <person name="Fukushima K."/>
        </authorList>
    </citation>
    <scope>NUCLEOTIDE SEQUENCE</scope>
    <source>
        <strain evidence="2">SING2019-196</strain>
    </source>
</reference>
<feature type="compositionally biased region" description="Basic and acidic residues" evidence="1">
    <location>
        <begin position="1"/>
        <end position="13"/>
    </location>
</feature>
<sequence length="325" mass="35518">MEEKQVPENDTRRRTQQQISVPFLWEERPGTPKRDWKPKVMPVTPAPPLPLPAKFIISVPFKWEEKPGTPLRCFQQEASELTFEQRAAENKRLPPPPAYGLCLDDCACDGGSSFGSGDGGGDWLSKLDFEVGSDHKGKSFSSAASLLANGLVPTSEISAAVPLPSIWLPEYDPDNCRRIETPASPESGSSTSSYATGTMSPVGSSFLEHLFPLYSPRSGFLQKACYSNEGPSSSGKQNITPEQKLDSFSDQGKGSVAIRRPLTLGELIMLSRRRSCQRKAVRMRKQSLSEEVMKKKVIGCCMFGAGNSGMAKLLGKKSLLMLKLA</sequence>
<evidence type="ECO:0008006" key="4">
    <source>
        <dbReference type="Google" id="ProtNLM"/>
    </source>
</evidence>